<comment type="similarity">
    <text evidence="2 8">Belongs to the UDP-glucose/GDP-mannose dehydrogenase family.</text>
</comment>
<dbReference type="InterPro" id="IPR014026">
    <property type="entry name" value="UDP-Glc/GDP-Man_DH_dimer"/>
</dbReference>
<dbReference type="SMART" id="SM00984">
    <property type="entry name" value="UDPG_MGDP_dh_C"/>
    <property type="match status" value="1"/>
</dbReference>
<dbReference type="Proteomes" id="UP000443582">
    <property type="component" value="Unassembled WGS sequence"/>
</dbReference>
<keyword evidence="6 8" id="KW-0520">NAD</keyword>
<dbReference type="RefSeq" id="WP_114705605.1">
    <property type="nucleotide sequence ID" value="NZ_QDKL01000001.1"/>
</dbReference>
<dbReference type="SUPFAM" id="SSF51735">
    <property type="entry name" value="NAD(P)-binding Rossmann-fold domains"/>
    <property type="match status" value="1"/>
</dbReference>
<dbReference type="InterPro" id="IPR014027">
    <property type="entry name" value="UDP-Glc/GDP-Man_DH_C"/>
</dbReference>
<dbReference type="InterPro" id="IPR017476">
    <property type="entry name" value="UDP-Glc/GDP-Man"/>
</dbReference>
<evidence type="ECO:0000256" key="3">
    <source>
        <dbReference type="ARBA" id="ARBA00012954"/>
    </source>
</evidence>
<evidence type="ECO:0000256" key="2">
    <source>
        <dbReference type="ARBA" id="ARBA00006601"/>
    </source>
</evidence>
<dbReference type="PANTHER" id="PTHR43750:SF3">
    <property type="entry name" value="UDP-GLUCOSE 6-DEHYDROGENASE TUAD"/>
    <property type="match status" value="1"/>
</dbReference>
<protein>
    <recommendedName>
        <fullName evidence="4 8">UDP-glucose 6-dehydrogenase</fullName>
        <ecNumber evidence="3 8">1.1.1.22</ecNumber>
    </recommendedName>
</protein>
<dbReference type="PANTHER" id="PTHR43750">
    <property type="entry name" value="UDP-GLUCOSE 6-DEHYDROGENASE TUAD"/>
    <property type="match status" value="1"/>
</dbReference>
<organism evidence="10 11">
    <name type="scientific">Halobacteriovorax vibrionivorans</name>
    <dbReference type="NCBI Taxonomy" id="2152716"/>
    <lineage>
        <taxon>Bacteria</taxon>
        <taxon>Pseudomonadati</taxon>
        <taxon>Bdellovibrionota</taxon>
        <taxon>Bacteriovoracia</taxon>
        <taxon>Bacteriovoracales</taxon>
        <taxon>Halobacteriovoraceae</taxon>
        <taxon>Halobacteriovorax</taxon>
    </lineage>
</organism>
<evidence type="ECO:0000256" key="5">
    <source>
        <dbReference type="ARBA" id="ARBA00023002"/>
    </source>
</evidence>
<keyword evidence="5 8" id="KW-0560">Oxidoreductase</keyword>
<proteinExistence type="inferred from homology"/>
<evidence type="ECO:0000256" key="6">
    <source>
        <dbReference type="ARBA" id="ARBA00023027"/>
    </source>
</evidence>
<gene>
    <name evidence="10" type="ORF">DAY19_02495</name>
</gene>
<comment type="caution">
    <text evidence="10">The sequence shown here is derived from an EMBL/GenBank/DDBJ whole genome shotgun (WGS) entry which is preliminary data.</text>
</comment>
<dbReference type="InterPro" id="IPR001732">
    <property type="entry name" value="UDP-Glc/GDP-Man_DH_N"/>
</dbReference>
<dbReference type="PIRSF" id="PIRSF500134">
    <property type="entry name" value="UDPglc_DH_bac"/>
    <property type="match status" value="1"/>
</dbReference>
<dbReference type="InterPro" id="IPR036291">
    <property type="entry name" value="NAD(P)-bd_dom_sf"/>
</dbReference>
<evidence type="ECO:0000256" key="1">
    <source>
        <dbReference type="ARBA" id="ARBA00004701"/>
    </source>
</evidence>
<dbReference type="EMBL" id="QDKL01000001">
    <property type="protein sequence ID" value="RZF22661.1"/>
    <property type="molecule type" value="Genomic_DNA"/>
</dbReference>
<evidence type="ECO:0000256" key="7">
    <source>
        <dbReference type="ARBA" id="ARBA00047473"/>
    </source>
</evidence>
<accession>A0ABY0II86</accession>
<keyword evidence="11" id="KW-1185">Reference proteome</keyword>
<dbReference type="EC" id="1.1.1.22" evidence="3 8"/>
<evidence type="ECO:0000256" key="4">
    <source>
        <dbReference type="ARBA" id="ARBA00015132"/>
    </source>
</evidence>
<dbReference type="Pfam" id="PF03720">
    <property type="entry name" value="UDPG_MGDP_dh_C"/>
    <property type="match status" value="1"/>
</dbReference>
<dbReference type="SUPFAM" id="SSF48179">
    <property type="entry name" value="6-phosphogluconate dehydrogenase C-terminal domain-like"/>
    <property type="match status" value="1"/>
</dbReference>
<dbReference type="Pfam" id="PF00984">
    <property type="entry name" value="UDPG_MGDP_dh"/>
    <property type="match status" value="1"/>
</dbReference>
<evidence type="ECO:0000313" key="11">
    <source>
        <dbReference type="Proteomes" id="UP000443582"/>
    </source>
</evidence>
<dbReference type="Pfam" id="PF03721">
    <property type="entry name" value="UDPG_MGDP_dh_N"/>
    <property type="match status" value="1"/>
</dbReference>
<dbReference type="InterPro" id="IPR008927">
    <property type="entry name" value="6-PGluconate_DH-like_C_sf"/>
</dbReference>
<dbReference type="InterPro" id="IPR028357">
    <property type="entry name" value="UDPglc_DH_bac"/>
</dbReference>
<dbReference type="Gene3D" id="3.40.50.720">
    <property type="entry name" value="NAD(P)-binding Rossmann-like Domain"/>
    <property type="match status" value="2"/>
</dbReference>
<feature type="domain" description="UDP-glucose/GDP-mannose dehydrogenase C-terminal" evidence="9">
    <location>
        <begin position="314"/>
        <end position="420"/>
    </location>
</feature>
<comment type="pathway">
    <text evidence="1">Nucleotide-sugar biosynthesis; UDP-alpha-D-glucuronate biosynthesis; UDP-alpha-D-glucuronate from UDP-alpha-D-glucose: step 1/1.</text>
</comment>
<evidence type="ECO:0000313" key="10">
    <source>
        <dbReference type="EMBL" id="RZF22661.1"/>
    </source>
</evidence>
<dbReference type="SUPFAM" id="SSF52413">
    <property type="entry name" value="UDP-glucose/GDP-mannose dehydrogenase C-terminal domain"/>
    <property type="match status" value="1"/>
</dbReference>
<reference evidence="11" key="1">
    <citation type="journal article" date="2019" name="Int. J. Syst. Evol. Microbiol.">
        <title>Halobacteriovorax valvorus sp. nov., a novel prokaryotic predator isolated from coastal seawater of China.</title>
        <authorList>
            <person name="Chen M.-X."/>
        </authorList>
    </citation>
    <scope>NUCLEOTIDE SEQUENCE [LARGE SCALE GENOMIC DNA]</scope>
    <source>
        <strain evidence="11">BL9</strain>
    </source>
</reference>
<evidence type="ECO:0000259" key="9">
    <source>
        <dbReference type="SMART" id="SM00984"/>
    </source>
</evidence>
<dbReference type="NCBIfam" id="TIGR03026">
    <property type="entry name" value="NDP-sugDHase"/>
    <property type="match status" value="1"/>
</dbReference>
<dbReference type="InterPro" id="IPR036220">
    <property type="entry name" value="UDP-Glc/GDP-Man_DH_C_sf"/>
</dbReference>
<dbReference type="Gene3D" id="1.20.5.100">
    <property type="entry name" value="Cytochrome c1, transmembrane anchor, C-terminal"/>
    <property type="match status" value="1"/>
</dbReference>
<name>A0ABY0II86_9BACT</name>
<comment type="catalytic activity">
    <reaction evidence="7 8">
        <text>UDP-alpha-D-glucose + 2 NAD(+) + H2O = UDP-alpha-D-glucuronate + 2 NADH + 3 H(+)</text>
        <dbReference type="Rhea" id="RHEA:23596"/>
        <dbReference type="ChEBI" id="CHEBI:15377"/>
        <dbReference type="ChEBI" id="CHEBI:15378"/>
        <dbReference type="ChEBI" id="CHEBI:57540"/>
        <dbReference type="ChEBI" id="CHEBI:57945"/>
        <dbReference type="ChEBI" id="CHEBI:58052"/>
        <dbReference type="ChEBI" id="CHEBI:58885"/>
        <dbReference type="EC" id="1.1.1.22"/>
    </reaction>
</comment>
<dbReference type="PIRSF" id="PIRSF000124">
    <property type="entry name" value="UDPglc_GDPman_dh"/>
    <property type="match status" value="1"/>
</dbReference>
<evidence type="ECO:0000256" key="8">
    <source>
        <dbReference type="PIRNR" id="PIRNR000124"/>
    </source>
</evidence>
<sequence>MKITVIGTGYVGLVSGTCFAEIGHTVTCVDIDESKVAMMRRGESPIFEPGLNDLLERNIKAERLTFSTGLESVKDSKSIFLAVGTPSGDDGSANLSYLFQAAEDVAKNISDDAIIVIKSTVPIGTCEKVKEIVAKNTNKKFHIVNNPEFLKEGSAIEDFMRPDRVVIGHNDPEAANAMEELYEPLVKQGNPIYMMSNLSAEMTKYAANCFLATKISFINDIARLCDTLGADINEVRQGISSDRRIGSHFLYPGPGYGGSCFPKDVKALIYTAKEHGHTLRVVESTEDVNDEQKLYMATKIKKHYGSNLSGKTFAFWGVAFKANTDDVRESPAIYMAQDLIDAGAKVRFFDPEGGPNFMKAVGEKYHKSIEEVSNKYDCLSGCDAMVTVTEWREFSTPDFSEISARLNEKVIFDARNLFKTQKVLDEGFTYYAIGKKI</sequence>